<dbReference type="GO" id="GO:0015818">
    <property type="term" value="P:isoleucine transport"/>
    <property type="evidence" value="ECO:0007669"/>
    <property type="project" value="TreeGrafter"/>
</dbReference>
<dbReference type="PANTHER" id="PTHR30588:SF0">
    <property type="entry name" value="BRANCHED-CHAIN AMINO ACID PERMEASE BRNQ"/>
    <property type="match status" value="1"/>
</dbReference>
<comment type="subcellular location">
    <subcellularLocation>
        <location evidence="1">Cell membrane</location>
        <topology evidence="1">Multi-pass membrane protein</topology>
    </subcellularLocation>
</comment>
<keyword evidence="11" id="KW-1185">Reference proteome</keyword>
<evidence type="ECO:0008006" key="12">
    <source>
        <dbReference type="Google" id="ProtNLM"/>
    </source>
</evidence>
<feature type="transmembrane region" description="Helical" evidence="9">
    <location>
        <begin position="48"/>
        <end position="69"/>
    </location>
</feature>
<proteinExistence type="inferred from homology"/>
<dbReference type="PANTHER" id="PTHR30588">
    <property type="entry name" value="BRANCHED-CHAIN AMINO ACID TRANSPORT SYSTEM 2 CARRIER PROTEIN"/>
    <property type="match status" value="1"/>
</dbReference>
<evidence type="ECO:0000256" key="4">
    <source>
        <dbReference type="ARBA" id="ARBA00022475"/>
    </source>
</evidence>
<comment type="similarity">
    <text evidence="2">Belongs to the branched chain amino acid transporter family.</text>
</comment>
<feature type="transmembrane region" description="Helical" evidence="9">
    <location>
        <begin position="89"/>
        <end position="107"/>
    </location>
</feature>
<keyword evidence="8 9" id="KW-0472">Membrane</keyword>
<organism evidence="10 11">
    <name type="scientific">Pyramidobacter porci</name>
    <dbReference type="NCBI Taxonomy" id="2605789"/>
    <lineage>
        <taxon>Bacteria</taxon>
        <taxon>Thermotogati</taxon>
        <taxon>Synergistota</taxon>
        <taxon>Synergistia</taxon>
        <taxon>Synergistales</taxon>
        <taxon>Dethiosulfovibrionaceae</taxon>
        <taxon>Pyramidobacter</taxon>
    </lineage>
</organism>
<keyword evidence="4" id="KW-1003">Cell membrane</keyword>
<evidence type="ECO:0000256" key="5">
    <source>
        <dbReference type="ARBA" id="ARBA00022692"/>
    </source>
</evidence>
<keyword evidence="3" id="KW-0813">Transport</keyword>
<evidence type="ECO:0000256" key="3">
    <source>
        <dbReference type="ARBA" id="ARBA00022448"/>
    </source>
</evidence>
<protein>
    <recommendedName>
        <fullName evidence="12">Branched-chain amino acid transport system carrier protein</fullName>
    </recommendedName>
</protein>
<accession>A0A6L5YE77</accession>
<keyword evidence="5 9" id="KW-0812">Transmembrane</keyword>
<keyword evidence="7 9" id="KW-1133">Transmembrane helix</keyword>
<dbReference type="GO" id="GO:0005886">
    <property type="term" value="C:plasma membrane"/>
    <property type="evidence" value="ECO:0007669"/>
    <property type="project" value="UniProtKB-SubCell"/>
</dbReference>
<dbReference type="GO" id="GO:0005304">
    <property type="term" value="F:L-valine transmembrane transporter activity"/>
    <property type="evidence" value="ECO:0007669"/>
    <property type="project" value="TreeGrafter"/>
</dbReference>
<evidence type="ECO:0000256" key="2">
    <source>
        <dbReference type="ARBA" id="ARBA00008540"/>
    </source>
</evidence>
<evidence type="ECO:0000256" key="1">
    <source>
        <dbReference type="ARBA" id="ARBA00004651"/>
    </source>
</evidence>
<evidence type="ECO:0000313" key="10">
    <source>
        <dbReference type="EMBL" id="MST56509.1"/>
    </source>
</evidence>
<dbReference type="Proteomes" id="UP000473699">
    <property type="component" value="Unassembled WGS sequence"/>
</dbReference>
<dbReference type="AlphaFoldDB" id="A0A6L5YE77"/>
<comment type="caution">
    <text evidence="10">The sequence shown here is derived from an EMBL/GenBank/DDBJ whole genome shotgun (WGS) entry which is preliminary data.</text>
</comment>
<sequence length="118" mass="12258">MIVTASAVLSVYGVRHIISLSVPVLCALYPVAIVLILLNLVDGGINSGVYRGAVVGAFLMGILYGLQHVSAVAERARNMLAAIPLGQEGFAWIFTGSLGGIIGAAWAKTHRPNAASEK</sequence>
<evidence type="ECO:0000256" key="6">
    <source>
        <dbReference type="ARBA" id="ARBA00022970"/>
    </source>
</evidence>
<dbReference type="InterPro" id="IPR004685">
    <property type="entry name" value="Brnchd-chn_aa_trnsp_Livcs"/>
</dbReference>
<keyword evidence="6" id="KW-0029">Amino-acid transport</keyword>
<evidence type="ECO:0000256" key="8">
    <source>
        <dbReference type="ARBA" id="ARBA00023136"/>
    </source>
</evidence>
<evidence type="ECO:0000313" key="11">
    <source>
        <dbReference type="Proteomes" id="UP000473699"/>
    </source>
</evidence>
<dbReference type="GO" id="GO:0015820">
    <property type="term" value="P:L-leucine transport"/>
    <property type="evidence" value="ECO:0007669"/>
    <property type="project" value="TreeGrafter"/>
</dbReference>
<name>A0A6L5YE77_9BACT</name>
<dbReference type="Pfam" id="PF05525">
    <property type="entry name" value="Branch_AA_trans"/>
    <property type="match status" value="1"/>
</dbReference>
<gene>
    <name evidence="10" type="ORF">FYJ74_10780</name>
</gene>
<evidence type="ECO:0000256" key="7">
    <source>
        <dbReference type="ARBA" id="ARBA00022989"/>
    </source>
</evidence>
<feature type="transmembrane region" description="Helical" evidence="9">
    <location>
        <begin position="20"/>
        <end position="41"/>
    </location>
</feature>
<dbReference type="GO" id="GO:0015188">
    <property type="term" value="F:L-isoleucine transmembrane transporter activity"/>
    <property type="evidence" value="ECO:0007669"/>
    <property type="project" value="TreeGrafter"/>
</dbReference>
<reference evidence="10 11" key="1">
    <citation type="submission" date="2019-08" db="EMBL/GenBank/DDBJ databases">
        <title>In-depth cultivation of the pig gut microbiome towards novel bacterial diversity and tailored functional studies.</title>
        <authorList>
            <person name="Wylensek D."/>
            <person name="Hitch T.C.A."/>
            <person name="Clavel T."/>
        </authorList>
    </citation>
    <scope>NUCLEOTIDE SEQUENCE [LARGE SCALE GENOMIC DNA]</scope>
    <source>
        <strain evidence="10 11">SM-530-WT-4B</strain>
    </source>
</reference>
<dbReference type="EMBL" id="VUNH01000013">
    <property type="protein sequence ID" value="MST56509.1"/>
    <property type="molecule type" value="Genomic_DNA"/>
</dbReference>
<evidence type="ECO:0000256" key="9">
    <source>
        <dbReference type="SAM" id="Phobius"/>
    </source>
</evidence>
<dbReference type="GO" id="GO:0015190">
    <property type="term" value="F:L-leucine transmembrane transporter activity"/>
    <property type="evidence" value="ECO:0007669"/>
    <property type="project" value="TreeGrafter"/>
</dbReference>